<dbReference type="KEGG" id="pyr:P186_2101"/>
<dbReference type="EMBL" id="CP003098">
    <property type="protein sequence ID" value="AET33493.1"/>
    <property type="molecule type" value="Genomic_DNA"/>
</dbReference>
<dbReference type="GO" id="GO:0033014">
    <property type="term" value="P:tetrapyrrole biosynthetic process"/>
    <property type="evidence" value="ECO:0007669"/>
    <property type="project" value="InterPro"/>
</dbReference>
<accession>G7VAR5</accession>
<dbReference type="Pfam" id="PF02602">
    <property type="entry name" value="HEM4"/>
    <property type="match status" value="1"/>
</dbReference>
<evidence type="ECO:0000313" key="3">
    <source>
        <dbReference type="Proteomes" id="UP000005867"/>
    </source>
</evidence>
<dbReference type="OrthoDB" id="15395at2157"/>
<dbReference type="Proteomes" id="UP000005867">
    <property type="component" value="Chromosome"/>
</dbReference>
<dbReference type="STRING" id="1104324.P186_2101"/>
<dbReference type="SUPFAM" id="SSF69618">
    <property type="entry name" value="HemD-like"/>
    <property type="match status" value="1"/>
</dbReference>
<dbReference type="InterPro" id="IPR036108">
    <property type="entry name" value="4pyrrol_syn_uPrphyn_synt_sf"/>
</dbReference>
<dbReference type="GO" id="GO:0004852">
    <property type="term" value="F:uroporphyrinogen-III synthase activity"/>
    <property type="evidence" value="ECO:0007669"/>
    <property type="project" value="InterPro"/>
</dbReference>
<protein>
    <submittedName>
        <fullName evidence="2">Uroporphyrinogen III synthase HEM4</fullName>
    </submittedName>
</protein>
<dbReference type="eggNOG" id="arCOG02048">
    <property type="taxonomic scope" value="Archaea"/>
</dbReference>
<feature type="domain" description="Tetrapyrrole biosynthesis uroporphyrinogen III synthase" evidence="1">
    <location>
        <begin position="36"/>
        <end position="200"/>
    </location>
</feature>
<dbReference type="Gene3D" id="3.40.50.10090">
    <property type="match status" value="1"/>
</dbReference>
<dbReference type="CDD" id="cd06578">
    <property type="entry name" value="HemD"/>
    <property type="match status" value="1"/>
</dbReference>
<sequence length="213" mass="22438">MEPQVVVIRLKEGPCPEGALCIAVGGVEPQRGVEIPDGDYLVVMSPVVADAVDIAEVRRKFRCVICVGPSTAERVGDCVVPREYTSYGVARLLKELAPGRVVVLRSSRGNEVLKKLIPNVVEVPVYDVKVDTARLREAAALISRAKAVVLTSSTVAELVAGVADLRGRVVVAIGRVTAERLAELGIPHITADEATIESAVRTALKALGGGSVV</sequence>
<evidence type="ECO:0000313" key="2">
    <source>
        <dbReference type="EMBL" id="AET33493.1"/>
    </source>
</evidence>
<proteinExistence type="predicted"/>
<evidence type="ECO:0000259" key="1">
    <source>
        <dbReference type="Pfam" id="PF02602"/>
    </source>
</evidence>
<dbReference type="GeneID" id="11596589"/>
<keyword evidence="3" id="KW-1185">Reference proteome</keyword>
<dbReference type="RefSeq" id="WP_014289318.1">
    <property type="nucleotide sequence ID" value="NC_016645.1"/>
</dbReference>
<dbReference type="HOGENOM" id="CLU_1307863_0_0_2"/>
<name>G7VAR5_9CREN</name>
<dbReference type="BioCyc" id="PSP1104324:GJSN-2050-MONOMER"/>
<dbReference type="AlphaFoldDB" id="G7VAR5"/>
<gene>
    <name evidence="2" type="ORF">P186_2101</name>
</gene>
<organism evidence="2 3">
    <name type="scientific">Pyrobaculum ferrireducens</name>
    <dbReference type="NCBI Taxonomy" id="1104324"/>
    <lineage>
        <taxon>Archaea</taxon>
        <taxon>Thermoproteota</taxon>
        <taxon>Thermoprotei</taxon>
        <taxon>Thermoproteales</taxon>
        <taxon>Thermoproteaceae</taxon>
        <taxon>Pyrobaculum</taxon>
    </lineage>
</organism>
<reference evidence="2 3" key="1">
    <citation type="journal article" date="2012" name="J. Bacteriol.">
        <title>Complete genome sequence of strain 1860, a crenarchaeon of the genus pyrobaculum able to grow with various electron acceptors.</title>
        <authorList>
            <person name="Mardanov A.V."/>
            <person name="Gumerov V.M."/>
            <person name="Slobodkina G.B."/>
            <person name="Beletsky A.V."/>
            <person name="Bonch-Osmolovskaya E.A."/>
            <person name="Ravin N.V."/>
            <person name="Skryabin K.G."/>
        </authorList>
    </citation>
    <scope>NUCLEOTIDE SEQUENCE [LARGE SCALE GENOMIC DNA]</scope>
    <source>
        <strain evidence="2 3">1860</strain>
    </source>
</reference>
<dbReference type="InterPro" id="IPR003754">
    <property type="entry name" value="4pyrrol_synth_uPrphyn_synth"/>
</dbReference>